<feature type="compositionally biased region" description="Polar residues" evidence="1">
    <location>
        <begin position="75"/>
        <end position="84"/>
    </location>
</feature>
<name>A0ABP7MKN1_9GAMM</name>
<keyword evidence="3" id="KW-1185">Reference proteome</keyword>
<comment type="caution">
    <text evidence="2">The sequence shown here is derived from an EMBL/GenBank/DDBJ whole genome shotgun (WGS) entry which is preliminary data.</text>
</comment>
<organism evidence="2 3">
    <name type="scientific">Litoribacillus peritrichatus</name>
    <dbReference type="NCBI Taxonomy" id="718191"/>
    <lineage>
        <taxon>Bacteria</taxon>
        <taxon>Pseudomonadati</taxon>
        <taxon>Pseudomonadota</taxon>
        <taxon>Gammaproteobacteria</taxon>
        <taxon>Oceanospirillales</taxon>
        <taxon>Oceanospirillaceae</taxon>
        <taxon>Litoribacillus</taxon>
    </lineage>
</organism>
<dbReference type="EMBL" id="BAABBN010000006">
    <property type="protein sequence ID" value="GAA3923255.1"/>
    <property type="molecule type" value="Genomic_DNA"/>
</dbReference>
<reference evidence="3" key="1">
    <citation type="journal article" date="2019" name="Int. J. Syst. Evol. Microbiol.">
        <title>The Global Catalogue of Microorganisms (GCM) 10K type strain sequencing project: providing services to taxonomists for standard genome sequencing and annotation.</title>
        <authorList>
            <consortium name="The Broad Institute Genomics Platform"/>
            <consortium name="The Broad Institute Genome Sequencing Center for Infectious Disease"/>
            <person name="Wu L."/>
            <person name="Ma J."/>
        </authorList>
    </citation>
    <scope>NUCLEOTIDE SEQUENCE [LARGE SCALE GENOMIC DNA]</scope>
    <source>
        <strain evidence="3">JCM 17551</strain>
    </source>
</reference>
<protein>
    <submittedName>
        <fullName evidence="2">Uncharacterized protein</fullName>
    </submittedName>
</protein>
<dbReference type="RefSeq" id="WP_344797922.1">
    <property type="nucleotide sequence ID" value="NZ_BAABBN010000006.1"/>
</dbReference>
<feature type="compositionally biased region" description="Polar residues" evidence="1">
    <location>
        <begin position="99"/>
        <end position="109"/>
    </location>
</feature>
<sequence length="263" mass="28495">MTSINTTTTGINPIVQPLNVGEEERVSNTTRNPDQDNIATRAPEATDESAPRNASQSSTEPQDELNRRDDPLTDATEQNSNITVTPDEGNETTGDRSENSVTVTLSGPNDQEVSATLSREQLFNQVDQRQQQDQAEQFISATQRANGQEEDATTTVGNQGNTQNIATAVAQNSATQNSDTTEGARETAVSLVETRQNNEIADFAFEQFANASDEASDNTTVNTNFLETEEDATENQTRNTLVSSFVDQQNAEQRVGTNLDASA</sequence>
<evidence type="ECO:0000313" key="2">
    <source>
        <dbReference type="EMBL" id="GAA3923255.1"/>
    </source>
</evidence>
<feature type="region of interest" description="Disordered" evidence="1">
    <location>
        <begin position="1"/>
        <end position="109"/>
    </location>
</feature>
<dbReference type="Proteomes" id="UP001501565">
    <property type="component" value="Unassembled WGS sequence"/>
</dbReference>
<feature type="compositionally biased region" description="Polar residues" evidence="1">
    <location>
        <begin position="234"/>
        <end position="263"/>
    </location>
</feature>
<feature type="compositionally biased region" description="Polar residues" evidence="1">
    <location>
        <begin position="27"/>
        <end position="38"/>
    </location>
</feature>
<gene>
    <name evidence="2" type="ORF">GCM10022277_18960</name>
</gene>
<evidence type="ECO:0000313" key="3">
    <source>
        <dbReference type="Proteomes" id="UP001501565"/>
    </source>
</evidence>
<feature type="compositionally biased region" description="Polar residues" evidence="1">
    <location>
        <begin position="1"/>
        <end position="11"/>
    </location>
</feature>
<accession>A0ABP7MKN1</accession>
<proteinExistence type="predicted"/>
<feature type="region of interest" description="Disordered" evidence="1">
    <location>
        <begin position="228"/>
        <end position="263"/>
    </location>
</feature>
<evidence type="ECO:0000256" key="1">
    <source>
        <dbReference type="SAM" id="MobiDB-lite"/>
    </source>
</evidence>